<dbReference type="EMBL" id="CP007128">
    <property type="protein sequence ID" value="AHG87793.1"/>
    <property type="molecule type" value="Genomic_DNA"/>
</dbReference>
<evidence type="ECO:0000313" key="1">
    <source>
        <dbReference type="EMBL" id="AHG87793.1"/>
    </source>
</evidence>
<dbReference type="KEGG" id="gba:J421_0256"/>
<dbReference type="InParanoid" id="W0REJ0"/>
<reference evidence="1 2" key="1">
    <citation type="journal article" date="2014" name="Genome Announc.">
        <title>Genome Sequence and Methylome of Soil Bacterium Gemmatirosa kalamazoonensis KBS708T, a Member of the Rarely Cultivated Gemmatimonadetes Phylum.</title>
        <authorList>
            <person name="Debruyn J.M."/>
            <person name="Radosevich M."/>
            <person name="Wommack K.E."/>
            <person name="Polson S.W."/>
            <person name="Hauser L.J."/>
            <person name="Fawaz M.N."/>
            <person name="Korlach J."/>
            <person name="Tsai Y.C."/>
        </authorList>
    </citation>
    <scope>NUCLEOTIDE SEQUENCE [LARGE SCALE GENOMIC DNA]</scope>
    <source>
        <strain evidence="1 2">KBS708</strain>
    </source>
</reference>
<sequence length="65" mass="7074">MTDGGERVAPARELARRVTARLVAEGVVAAEQRDALAERIAQGAMTQRDWEALVDGTLDLARRGR</sequence>
<protein>
    <submittedName>
        <fullName evidence="1">Uncharacterized protein</fullName>
    </submittedName>
</protein>
<accession>W0REJ0</accession>
<dbReference type="AlphaFoldDB" id="W0REJ0"/>
<dbReference type="Proteomes" id="UP000019151">
    <property type="component" value="Chromosome"/>
</dbReference>
<evidence type="ECO:0000313" key="2">
    <source>
        <dbReference type="Proteomes" id="UP000019151"/>
    </source>
</evidence>
<keyword evidence="2" id="KW-1185">Reference proteome</keyword>
<gene>
    <name evidence="1" type="ORF">J421_0256</name>
</gene>
<dbReference type="HOGENOM" id="CLU_2843588_0_0_0"/>
<organism evidence="1 2">
    <name type="scientific">Gemmatirosa kalamazoonensis</name>
    <dbReference type="NCBI Taxonomy" id="861299"/>
    <lineage>
        <taxon>Bacteria</taxon>
        <taxon>Pseudomonadati</taxon>
        <taxon>Gemmatimonadota</taxon>
        <taxon>Gemmatimonadia</taxon>
        <taxon>Gemmatimonadales</taxon>
        <taxon>Gemmatimonadaceae</taxon>
        <taxon>Gemmatirosa</taxon>
    </lineage>
</organism>
<proteinExistence type="predicted"/>
<name>W0REJ0_9BACT</name>
<dbReference type="STRING" id="861299.J421_0256"/>
<dbReference type="RefSeq" id="WP_025409349.1">
    <property type="nucleotide sequence ID" value="NZ_CP007128.1"/>
</dbReference>